<dbReference type="Pfam" id="PF16933">
    <property type="entry name" value="PelG"/>
    <property type="match status" value="1"/>
</dbReference>
<dbReference type="AlphaFoldDB" id="A0AAW7K117"/>
<evidence type="ECO:0000256" key="1">
    <source>
        <dbReference type="SAM" id="MobiDB-lite"/>
    </source>
</evidence>
<feature type="transmembrane region" description="Helical" evidence="2">
    <location>
        <begin position="274"/>
        <end position="294"/>
    </location>
</feature>
<reference evidence="3" key="1">
    <citation type="submission" date="2023-06" db="EMBL/GenBank/DDBJ databases">
        <authorList>
            <person name="Zeman M."/>
            <person name="Kubasova T."/>
            <person name="Jahodarova E."/>
            <person name="Nykrynova M."/>
            <person name="Rychlik I."/>
        </authorList>
    </citation>
    <scope>NUCLEOTIDE SEQUENCE</scope>
    <source>
        <strain evidence="3">15_COKtk</strain>
    </source>
</reference>
<keyword evidence="2" id="KW-0472">Membrane</keyword>
<name>A0AAW7K117_9ACTN</name>
<feature type="transmembrane region" description="Helical" evidence="2">
    <location>
        <begin position="422"/>
        <end position="442"/>
    </location>
</feature>
<feature type="transmembrane region" description="Helical" evidence="2">
    <location>
        <begin position="367"/>
        <end position="390"/>
    </location>
</feature>
<feature type="transmembrane region" description="Helical" evidence="2">
    <location>
        <begin position="333"/>
        <end position="355"/>
    </location>
</feature>
<feature type="region of interest" description="Disordered" evidence="1">
    <location>
        <begin position="493"/>
        <end position="512"/>
    </location>
</feature>
<dbReference type="Proteomes" id="UP001168505">
    <property type="component" value="Unassembled WGS sequence"/>
</dbReference>
<feature type="transmembrane region" description="Helical" evidence="2">
    <location>
        <begin position="235"/>
        <end position="254"/>
    </location>
</feature>
<evidence type="ECO:0000313" key="3">
    <source>
        <dbReference type="EMBL" id="MDN0068917.1"/>
    </source>
</evidence>
<evidence type="ECO:0000256" key="2">
    <source>
        <dbReference type="SAM" id="Phobius"/>
    </source>
</evidence>
<evidence type="ECO:0000313" key="4">
    <source>
        <dbReference type="Proteomes" id="UP001168505"/>
    </source>
</evidence>
<comment type="caution">
    <text evidence="3">The sequence shown here is derived from an EMBL/GenBank/DDBJ whole genome shotgun (WGS) entry which is preliminary data.</text>
</comment>
<feature type="transmembrane region" description="Helical" evidence="2">
    <location>
        <begin position="192"/>
        <end position="215"/>
    </location>
</feature>
<accession>A0AAW7K117</accession>
<proteinExistence type="predicted"/>
<dbReference type="InterPro" id="IPR031617">
    <property type="entry name" value="PelG"/>
</dbReference>
<protein>
    <submittedName>
        <fullName evidence="3">Exopolysaccharide Pel transporter PelG</fullName>
    </submittedName>
</protein>
<gene>
    <name evidence="3" type="primary">pelG</name>
    <name evidence="3" type="ORF">QVN40_04275</name>
</gene>
<feature type="transmembrane region" description="Helical" evidence="2">
    <location>
        <begin position="24"/>
        <end position="50"/>
    </location>
</feature>
<keyword evidence="2" id="KW-0812">Transmembrane</keyword>
<dbReference type="EMBL" id="JAUEIR010000003">
    <property type="protein sequence ID" value="MDN0068917.1"/>
    <property type="molecule type" value="Genomic_DNA"/>
</dbReference>
<sequence length="512" mass="58446">MAGVGFELKKLFRRKGGYINTLKAYATTAVVTEGPMVLCIVMLFAIRTLLRMWNTSFSDQEVYLITTTYIMVFSLILSNSLLMFISRFISDCIYEDNKDQILPSFFCTIAYLLVLGGIIAVIYLALLDTPFLHKVLNFLHFEVMLILWTQMAYLSAIKKYLKVLTGFLIAALLAIGGSIVLMLVGINPLTAAFLASTAGFVLMMILYMQELITFYPMGPLSLVTLFPYLDKYKSLILTGFFSAVGLFGHNFVYWCSEYRTHVIPHMIYCMKYDVACFWASLTIIPFLVIFVVALEVNFYKAYRTYFDTILYGGTLTDIRTENRNLRRTAFRELAHVFELQFFVELLCITFLGNFLQNSAFDLEMLSIFRYLCVGYCFYVLVKSLVTMLLYFDDRKGAAVLSGSFAGLSILCSILVLPAGIEWYGTGFLVAGALCAIFGLKYLHRYLERLEYQVFCRQPLFYEEPQGIFKNLADLVNEQERQISLLHQYKGRNAKADAPESGHDEEVVIDEKD</sequence>
<feature type="transmembrane region" description="Helical" evidence="2">
    <location>
        <begin position="62"/>
        <end position="85"/>
    </location>
</feature>
<feature type="transmembrane region" description="Helical" evidence="2">
    <location>
        <begin position="138"/>
        <end position="156"/>
    </location>
</feature>
<feature type="transmembrane region" description="Helical" evidence="2">
    <location>
        <begin position="163"/>
        <end position="186"/>
    </location>
</feature>
<keyword evidence="2" id="KW-1133">Transmembrane helix</keyword>
<organism evidence="3 4">
    <name type="scientific">Collinsella ihumii</name>
    <dbReference type="NCBI Taxonomy" id="1720204"/>
    <lineage>
        <taxon>Bacteria</taxon>
        <taxon>Bacillati</taxon>
        <taxon>Actinomycetota</taxon>
        <taxon>Coriobacteriia</taxon>
        <taxon>Coriobacteriales</taxon>
        <taxon>Coriobacteriaceae</taxon>
        <taxon>Collinsella</taxon>
    </lineage>
</organism>
<feature type="transmembrane region" description="Helical" evidence="2">
    <location>
        <begin position="397"/>
        <end position="416"/>
    </location>
</feature>
<reference evidence="3" key="2">
    <citation type="submission" date="2023-08" db="EMBL/GenBank/DDBJ databases">
        <title>Identification and characterization of horizontal gene transfer across gut microbiota members of farm animals based on homology search.</title>
        <authorList>
            <person name="Schwarzerova J."/>
            <person name="Nykrynova M."/>
            <person name="Jureckova K."/>
            <person name="Cejkova D."/>
            <person name="Rychlik I."/>
        </authorList>
    </citation>
    <scope>NUCLEOTIDE SEQUENCE</scope>
    <source>
        <strain evidence="3">15_COKtk</strain>
    </source>
</reference>
<dbReference type="RefSeq" id="WP_289826861.1">
    <property type="nucleotide sequence ID" value="NZ_JAUEIR010000003.1"/>
</dbReference>
<feature type="transmembrane region" description="Helical" evidence="2">
    <location>
        <begin position="105"/>
        <end position="126"/>
    </location>
</feature>